<evidence type="ECO:0000256" key="7">
    <source>
        <dbReference type="PIRSR" id="PIRSR602401-1"/>
    </source>
</evidence>
<dbReference type="OrthoDB" id="1055148at2759"/>
<comment type="caution">
    <text evidence="9">The sequence shown here is derived from an EMBL/GenBank/DDBJ whole genome shotgun (WGS) entry which is preliminary data.</text>
</comment>
<dbReference type="GO" id="GO:0005506">
    <property type="term" value="F:iron ion binding"/>
    <property type="evidence" value="ECO:0007669"/>
    <property type="project" value="InterPro"/>
</dbReference>
<dbReference type="InterPro" id="IPR002401">
    <property type="entry name" value="Cyt_P450_E_grp-I"/>
</dbReference>
<keyword evidence="7 8" id="KW-0479">Metal-binding</keyword>
<reference evidence="9" key="1">
    <citation type="submission" date="2018-05" db="EMBL/GenBank/DDBJ databases">
        <title>Draft genome of Mucuna pruriens seed.</title>
        <authorList>
            <person name="Nnadi N.E."/>
            <person name="Vos R."/>
            <person name="Hasami M.H."/>
            <person name="Devisetty U.K."/>
            <person name="Aguiy J.C."/>
        </authorList>
    </citation>
    <scope>NUCLEOTIDE SEQUENCE [LARGE SCALE GENOMIC DNA]</scope>
    <source>
        <strain evidence="9">JCA_2017</strain>
    </source>
</reference>
<gene>
    <name evidence="9" type="primary">CYP71A1</name>
    <name evidence="9" type="ORF">CR513_62524</name>
</gene>
<dbReference type="InterPro" id="IPR036396">
    <property type="entry name" value="Cyt_P450_sf"/>
</dbReference>
<protein>
    <submittedName>
        <fullName evidence="9">Cytochrome P450 71A1</fullName>
    </submittedName>
</protein>
<dbReference type="PROSITE" id="PS00086">
    <property type="entry name" value="CYTOCHROME_P450"/>
    <property type="match status" value="1"/>
</dbReference>
<feature type="non-terminal residue" evidence="9">
    <location>
        <position position="178"/>
    </location>
</feature>
<evidence type="ECO:0000256" key="3">
    <source>
        <dbReference type="ARBA" id="ARBA00022692"/>
    </source>
</evidence>
<dbReference type="GO" id="GO:0020037">
    <property type="term" value="F:heme binding"/>
    <property type="evidence" value="ECO:0007669"/>
    <property type="project" value="InterPro"/>
</dbReference>
<evidence type="ECO:0000256" key="8">
    <source>
        <dbReference type="RuleBase" id="RU000461"/>
    </source>
</evidence>
<comment type="cofactor">
    <cofactor evidence="7">
        <name>heme</name>
        <dbReference type="ChEBI" id="CHEBI:30413"/>
    </cofactor>
</comment>
<comment type="similarity">
    <text evidence="2 8">Belongs to the cytochrome P450 family.</text>
</comment>
<accession>A0A371E096</accession>
<dbReference type="EMBL" id="QJKJ01017754">
    <property type="protein sequence ID" value="RDX58178.1"/>
    <property type="molecule type" value="Genomic_DNA"/>
</dbReference>
<dbReference type="PANTHER" id="PTHR47956">
    <property type="entry name" value="CYTOCHROME P450 71B11-RELATED"/>
    <property type="match status" value="1"/>
</dbReference>
<dbReference type="Pfam" id="PF00067">
    <property type="entry name" value="p450"/>
    <property type="match status" value="1"/>
</dbReference>
<dbReference type="PRINTS" id="PR00463">
    <property type="entry name" value="EP450I"/>
</dbReference>
<evidence type="ECO:0000256" key="6">
    <source>
        <dbReference type="ARBA" id="ARBA00023136"/>
    </source>
</evidence>
<feature type="non-terminal residue" evidence="9">
    <location>
        <position position="1"/>
    </location>
</feature>
<dbReference type="AlphaFoldDB" id="A0A371E096"/>
<comment type="subcellular location">
    <subcellularLocation>
        <location evidence="1">Membrane</location>
        <topology evidence="1">Single-pass membrane protein</topology>
    </subcellularLocation>
</comment>
<dbReference type="GO" id="GO:0016020">
    <property type="term" value="C:membrane"/>
    <property type="evidence" value="ECO:0007669"/>
    <property type="project" value="UniProtKB-SubCell"/>
</dbReference>
<keyword evidence="3" id="KW-0812">Transmembrane</keyword>
<dbReference type="Proteomes" id="UP000257109">
    <property type="component" value="Unassembled WGS sequence"/>
</dbReference>
<organism evidence="9 10">
    <name type="scientific">Mucuna pruriens</name>
    <name type="common">Velvet bean</name>
    <name type="synonym">Dolichos pruriens</name>
    <dbReference type="NCBI Taxonomy" id="157652"/>
    <lineage>
        <taxon>Eukaryota</taxon>
        <taxon>Viridiplantae</taxon>
        <taxon>Streptophyta</taxon>
        <taxon>Embryophyta</taxon>
        <taxon>Tracheophyta</taxon>
        <taxon>Spermatophyta</taxon>
        <taxon>Magnoliopsida</taxon>
        <taxon>eudicotyledons</taxon>
        <taxon>Gunneridae</taxon>
        <taxon>Pentapetalae</taxon>
        <taxon>rosids</taxon>
        <taxon>fabids</taxon>
        <taxon>Fabales</taxon>
        <taxon>Fabaceae</taxon>
        <taxon>Papilionoideae</taxon>
        <taxon>50 kb inversion clade</taxon>
        <taxon>NPAAA clade</taxon>
        <taxon>indigoferoid/millettioid clade</taxon>
        <taxon>Phaseoleae</taxon>
        <taxon>Mucuna</taxon>
    </lineage>
</organism>
<keyword evidence="8" id="KW-0503">Monooxygenase</keyword>
<dbReference type="GO" id="GO:0016705">
    <property type="term" value="F:oxidoreductase activity, acting on paired donors, with incorporation or reduction of molecular oxygen"/>
    <property type="evidence" value="ECO:0007669"/>
    <property type="project" value="InterPro"/>
</dbReference>
<dbReference type="GO" id="GO:0004497">
    <property type="term" value="F:monooxygenase activity"/>
    <property type="evidence" value="ECO:0007669"/>
    <property type="project" value="UniProtKB-KW"/>
</dbReference>
<keyword evidence="6" id="KW-0472">Membrane</keyword>
<proteinExistence type="inferred from homology"/>
<evidence type="ECO:0000256" key="5">
    <source>
        <dbReference type="ARBA" id="ARBA00023002"/>
    </source>
</evidence>
<dbReference type="PANTHER" id="PTHR47956:SF111">
    <property type="entry name" value="CYTOCHROME P450 FAMILY 71 PROTEIN"/>
    <property type="match status" value="1"/>
</dbReference>
<evidence type="ECO:0000256" key="1">
    <source>
        <dbReference type="ARBA" id="ARBA00004167"/>
    </source>
</evidence>
<evidence type="ECO:0000256" key="2">
    <source>
        <dbReference type="ARBA" id="ARBA00010617"/>
    </source>
</evidence>
<dbReference type="InterPro" id="IPR017972">
    <property type="entry name" value="Cyt_P450_CS"/>
</dbReference>
<dbReference type="InterPro" id="IPR050193">
    <property type="entry name" value="Cytochrome_P450_71"/>
</dbReference>
<sequence length="178" mass="20200">GIFIRCAVSLHWWCLIGGTLLVVPYHLPIIKVVAFSPSITSTCTSFTCSRDIIQCKTKRVRYTPPKQGSFINTWAIQRDPKLWDNPEEFIPERFETSQVDLNGQHCQLIPFGTGRRACPAISFGITSTEYVLANLLYWFKWKMPKTGALMHNIDMSETNGLTVSKKVPLHLEPEPCIT</sequence>
<keyword evidence="5 8" id="KW-0560">Oxidoreductase</keyword>
<name>A0A371E096_MUCPR</name>
<dbReference type="InterPro" id="IPR001128">
    <property type="entry name" value="Cyt_P450"/>
</dbReference>
<dbReference type="Gene3D" id="1.10.630.10">
    <property type="entry name" value="Cytochrome P450"/>
    <property type="match status" value="1"/>
</dbReference>
<keyword evidence="4" id="KW-1133">Transmembrane helix</keyword>
<evidence type="ECO:0000256" key="4">
    <source>
        <dbReference type="ARBA" id="ARBA00022989"/>
    </source>
</evidence>
<keyword evidence="7 8" id="KW-0349">Heme</keyword>
<evidence type="ECO:0000313" key="10">
    <source>
        <dbReference type="Proteomes" id="UP000257109"/>
    </source>
</evidence>
<feature type="binding site" description="axial binding residue" evidence="7">
    <location>
        <position position="118"/>
    </location>
    <ligand>
        <name>heme</name>
        <dbReference type="ChEBI" id="CHEBI:30413"/>
    </ligand>
    <ligandPart>
        <name>Fe</name>
        <dbReference type="ChEBI" id="CHEBI:18248"/>
    </ligandPart>
</feature>
<dbReference type="STRING" id="157652.A0A371E096"/>
<keyword evidence="7 8" id="KW-0408">Iron</keyword>
<dbReference type="SUPFAM" id="SSF48264">
    <property type="entry name" value="Cytochrome P450"/>
    <property type="match status" value="1"/>
</dbReference>
<keyword evidence="10" id="KW-1185">Reference proteome</keyword>
<evidence type="ECO:0000313" key="9">
    <source>
        <dbReference type="EMBL" id="RDX58178.1"/>
    </source>
</evidence>